<proteinExistence type="predicted"/>
<dbReference type="InterPro" id="IPR036390">
    <property type="entry name" value="WH_DNA-bd_sf"/>
</dbReference>
<dbReference type="AlphaFoldDB" id="A0A7G9T735"/>
<protein>
    <submittedName>
        <fullName evidence="5">MarR family transcriptional regulator</fullName>
    </submittedName>
</protein>
<feature type="domain" description="HTH marR-type" evidence="4">
    <location>
        <begin position="1"/>
        <end position="147"/>
    </location>
</feature>
<dbReference type="EMBL" id="CP060724">
    <property type="protein sequence ID" value="QNN75910.1"/>
    <property type="molecule type" value="Genomic_DNA"/>
</dbReference>
<evidence type="ECO:0000259" key="4">
    <source>
        <dbReference type="PROSITE" id="PS50995"/>
    </source>
</evidence>
<dbReference type="RefSeq" id="WP_187529738.1">
    <property type="nucleotide sequence ID" value="NZ_CP060724.1"/>
</dbReference>
<evidence type="ECO:0000313" key="5">
    <source>
        <dbReference type="EMBL" id="QNN75910.1"/>
    </source>
</evidence>
<evidence type="ECO:0000256" key="2">
    <source>
        <dbReference type="ARBA" id="ARBA00023125"/>
    </source>
</evidence>
<dbReference type="Gene3D" id="1.10.10.10">
    <property type="entry name" value="Winged helix-like DNA-binding domain superfamily/Winged helix DNA-binding domain"/>
    <property type="match status" value="1"/>
</dbReference>
<gene>
    <name evidence="5" type="ORF">H9L19_03360</name>
</gene>
<evidence type="ECO:0000256" key="3">
    <source>
        <dbReference type="ARBA" id="ARBA00023163"/>
    </source>
</evidence>
<evidence type="ECO:0000256" key="1">
    <source>
        <dbReference type="ARBA" id="ARBA00023015"/>
    </source>
</evidence>
<sequence>MANIEAVAEQIDGFLNCVRLISENQREILFGNSGDIITTTQGHILMLLAQNGPQTNTQLAGALEVTAAAVTKAVKGLYAEPNVYVTPVADEQDGRVIRWTITASGGTLASEHARCHRETIEEYQQILADFSADEQQTITKFMTQLETKLRQENAHGKK</sequence>
<dbReference type="Pfam" id="PF01047">
    <property type="entry name" value="MarR"/>
    <property type="match status" value="1"/>
</dbReference>
<dbReference type="InterPro" id="IPR052067">
    <property type="entry name" value="Metal_resp_HTH_trans_reg"/>
</dbReference>
<evidence type="ECO:0000313" key="6">
    <source>
        <dbReference type="Proteomes" id="UP000515800"/>
    </source>
</evidence>
<dbReference type="PANTHER" id="PTHR35790:SF4">
    <property type="entry name" value="HTH-TYPE TRANSCRIPTIONAL REGULATOR PCHR"/>
    <property type="match status" value="1"/>
</dbReference>
<accession>A0A7G9T735</accession>
<dbReference type="Gene3D" id="6.10.250.2360">
    <property type="match status" value="1"/>
</dbReference>
<name>A0A7G9T735_9LACO</name>
<keyword evidence="2" id="KW-0238">DNA-binding</keyword>
<dbReference type="GO" id="GO:0003677">
    <property type="term" value="F:DNA binding"/>
    <property type="evidence" value="ECO:0007669"/>
    <property type="project" value="UniProtKB-KW"/>
</dbReference>
<dbReference type="Proteomes" id="UP000515800">
    <property type="component" value="Chromosome"/>
</dbReference>
<dbReference type="Gene3D" id="6.10.140.1680">
    <property type="match status" value="1"/>
</dbReference>
<keyword evidence="6" id="KW-1185">Reference proteome</keyword>
<dbReference type="PROSITE" id="PS50995">
    <property type="entry name" value="HTH_MARR_2"/>
    <property type="match status" value="1"/>
</dbReference>
<dbReference type="GO" id="GO:0003700">
    <property type="term" value="F:DNA-binding transcription factor activity"/>
    <property type="evidence" value="ECO:0007669"/>
    <property type="project" value="InterPro"/>
</dbReference>
<dbReference type="InterPro" id="IPR000835">
    <property type="entry name" value="HTH_MarR-typ"/>
</dbReference>
<reference evidence="5 6" key="1">
    <citation type="submission" date="2020-08" db="EMBL/GenBank/DDBJ databases">
        <title>Genome sequence of Weissella diestrammenae KACC 16890T.</title>
        <authorList>
            <person name="Hyun D.-W."/>
            <person name="Bae J.-W."/>
        </authorList>
    </citation>
    <scope>NUCLEOTIDE SEQUENCE [LARGE SCALE GENOMIC DNA]</scope>
    <source>
        <strain evidence="5 6">KACC 16890</strain>
    </source>
</reference>
<dbReference type="KEGG" id="wdi:H9L19_03360"/>
<dbReference type="SMART" id="SM00347">
    <property type="entry name" value="HTH_MARR"/>
    <property type="match status" value="1"/>
</dbReference>
<dbReference type="InterPro" id="IPR036388">
    <property type="entry name" value="WH-like_DNA-bd_sf"/>
</dbReference>
<organism evidence="5 6">
    <name type="scientific">Weissella diestrammenae</name>
    <dbReference type="NCBI Taxonomy" id="1162633"/>
    <lineage>
        <taxon>Bacteria</taxon>
        <taxon>Bacillati</taxon>
        <taxon>Bacillota</taxon>
        <taxon>Bacilli</taxon>
        <taxon>Lactobacillales</taxon>
        <taxon>Lactobacillaceae</taxon>
        <taxon>Weissella</taxon>
    </lineage>
</organism>
<keyword evidence="3" id="KW-0804">Transcription</keyword>
<dbReference type="PANTHER" id="PTHR35790">
    <property type="entry name" value="HTH-TYPE TRANSCRIPTIONAL REGULATOR PCHR"/>
    <property type="match status" value="1"/>
</dbReference>
<dbReference type="SUPFAM" id="SSF46785">
    <property type="entry name" value="Winged helix' DNA-binding domain"/>
    <property type="match status" value="1"/>
</dbReference>
<keyword evidence="1" id="KW-0805">Transcription regulation</keyword>